<dbReference type="KEGG" id="rde:RD1_4011"/>
<dbReference type="Pfam" id="PF00565">
    <property type="entry name" value="SNase"/>
    <property type="match status" value="1"/>
</dbReference>
<protein>
    <recommendedName>
        <fullName evidence="1">TNase-like domain-containing protein</fullName>
    </recommendedName>
</protein>
<dbReference type="Proteomes" id="UP000007029">
    <property type="component" value="Chromosome"/>
</dbReference>
<name>Q160Y5_ROSDO</name>
<dbReference type="SUPFAM" id="SSF50199">
    <property type="entry name" value="Staphylococcal nuclease"/>
    <property type="match status" value="1"/>
</dbReference>
<dbReference type="InterPro" id="IPR035437">
    <property type="entry name" value="SNase_OB-fold_sf"/>
</dbReference>
<accession>Q160Y5</accession>
<dbReference type="AlphaFoldDB" id="Q160Y5"/>
<dbReference type="HOGENOM" id="CLU_046484_12_0_5"/>
<proteinExistence type="predicted"/>
<gene>
    <name evidence="2" type="ordered locus">RD1_4011</name>
</gene>
<keyword evidence="3" id="KW-1185">Reference proteome</keyword>
<reference evidence="2 3" key="1">
    <citation type="journal article" date="2007" name="J. Bacteriol.">
        <title>The complete genome sequence of Roseobacter denitrificans reveals a mixotrophic rather than photosynthetic metabolism.</title>
        <authorList>
            <person name="Swingley W.D."/>
            <person name="Sadekar S."/>
            <person name="Mastrian S.D."/>
            <person name="Matthies H.J."/>
            <person name="Hao J."/>
            <person name="Ramos H."/>
            <person name="Acharya C.R."/>
            <person name="Conrad A.L."/>
            <person name="Taylor H.L."/>
            <person name="Dejesa L.C."/>
            <person name="Shah M.K."/>
            <person name="O'huallachain M.E."/>
            <person name="Lince M.T."/>
            <person name="Blankenship R.E."/>
            <person name="Beatty J.T."/>
            <person name="Touchman J.W."/>
        </authorList>
    </citation>
    <scope>NUCLEOTIDE SEQUENCE [LARGE SCALE GENOMIC DNA]</scope>
    <source>
        <strain evidence="3">ATCC 33942 / OCh 114</strain>
    </source>
</reference>
<dbReference type="InterPro" id="IPR016071">
    <property type="entry name" value="Staphylococal_nuclease_OB-fold"/>
</dbReference>
<organism evidence="2 3">
    <name type="scientific">Roseobacter denitrificans (strain ATCC 33942 / OCh 114)</name>
    <name type="common">Erythrobacter sp. (strain OCh 114)</name>
    <name type="synonym">Roseobacter denitrificans</name>
    <dbReference type="NCBI Taxonomy" id="375451"/>
    <lineage>
        <taxon>Bacteria</taxon>
        <taxon>Pseudomonadati</taxon>
        <taxon>Pseudomonadota</taxon>
        <taxon>Alphaproteobacteria</taxon>
        <taxon>Rhodobacterales</taxon>
        <taxon>Roseobacteraceae</taxon>
        <taxon>Roseobacter</taxon>
    </lineage>
</organism>
<dbReference type="EMBL" id="CP000362">
    <property type="protein sequence ID" value="ABG33458.1"/>
    <property type="molecule type" value="Genomic_DNA"/>
</dbReference>
<dbReference type="STRING" id="375451.RD1_4011"/>
<feature type="domain" description="TNase-like" evidence="1">
    <location>
        <begin position="59"/>
        <end position="172"/>
    </location>
</feature>
<evidence type="ECO:0000259" key="1">
    <source>
        <dbReference type="PROSITE" id="PS50830"/>
    </source>
</evidence>
<dbReference type="PROSITE" id="PS50830">
    <property type="entry name" value="TNASE_3"/>
    <property type="match status" value="1"/>
</dbReference>
<dbReference type="SMART" id="SM00318">
    <property type="entry name" value="SNc"/>
    <property type="match status" value="1"/>
</dbReference>
<evidence type="ECO:0000313" key="3">
    <source>
        <dbReference type="Proteomes" id="UP000007029"/>
    </source>
</evidence>
<dbReference type="eggNOG" id="COG1525">
    <property type="taxonomic scope" value="Bacteria"/>
</dbReference>
<dbReference type="Gene3D" id="2.40.50.90">
    <property type="match status" value="1"/>
</dbReference>
<evidence type="ECO:0000313" key="2">
    <source>
        <dbReference type="EMBL" id="ABG33458.1"/>
    </source>
</evidence>
<sequence>MPTRAQVRPNAPPAGRDRRCNGRLSVRDMLMLKMFMTTAALICSAAHASEQSDNSVQFAEYAATIVRVIDGDTLEVVVDLWPGLTGTYSIRVRGIDAPETRRGSCPEREEEMLEWGAEAKAQVEKLYPAGTPIKLEDIEPDPFAGRFVADVRRRRTDRWLFLKNELLDRGLAVEWTPDMSDVPWCLVLDTR</sequence>